<organism evidence="1 2">
    <name type="scientific">Cyanobacterium stanieri LEGE 03274</name>
    <dbReference type="NCBI Taxonomy" id="1828756"/>
    <lineage>
        <taxon>Bacteria</taxon>
        <taxon>Bacillati</taxon>
        <taxon>Cyanobacteriota</taxon>
        <taxon>Cyanophyceae</taxon>
        <taxon>Oscillatoriophycideae</taxon>
        <taxon>Chroococcales</taxon>
        <taxon>Geminocystaceae</taxon>
        <taxon>Cyanobacterium</taxon>
    </lineage>
</organism>
<protein>
    <recommendedName>
        <fullName evidence="3">DUF1508 domain-containing protein</fullName>
    </recommendedName>
</protein>
<evidence type="ECO:0000313" key="2">
    <source>
        <dbReference type="Proteomes" id="UP000654604"/>
    </source>
</evidence>
<gene>
    <name evidence="1" type="ORF">IQ215_14180</name>
</gene>
<comment type="caution">
    <text evidence="1">The sequence shown here is derived from an EMBL/GenBank/DDBJ whole genome shotgun (WGS) entry which is preliminary data.</text>
</comment>
<reference evidence="1 2" key="1">
    <citation type="submission" date="2020-10" db="EMBL/GenBank/DDBJ databases">
        <authorList>
            <person name="Castelo-Branco R."/>
            <person name="Eusebio N."/>
            <person name="Adriana R."/>
            <person name="Vieira A."/>
            <person name="Brugerolle De Fraissinette N."/>
            <person name="Rezende De Castro R."/>
            <person name="Schneider M.P."/>
            <person name="Vasconcelos V."/>
            <person name="Leao P.N."/>
        </authorList>
    </citation>
    <scope>NUCLEOTIDE SEQUENCE [LARGE SCALE GENOMIC DNA]</scope>
    <source>
        <strain evidence="1 2">LEGE 03274</strain>
    </source>
</reference>
<keyword evidence="2" id="KW-1185">Reference proteome</keyword>
<evidence type="ECO:0000313" key="1">
    <source>
        <dbReference type="EMBL" id="MBE9223841.1"/>
    </source>
</evidence>
<evidence type="ECO:0008006" key="3">
    <source>
        <dbReference type="Google" id="ProtNLM"/>
    </source>
</evidence>
<proteinExistence type="predicted"/>
<accession>A0ABR9V7G7</accession>
<dbReference type="EMBL" id="JADEWC010000059">
    <property type="protein sequence ID" value="MBE9223841.1"/>
    <property type="molecule type" value="Genomic_DNA"/>
</dbReference>
<feature type="non-terminal residue" evidence="1">
    <location>
        <position position="71"/>
    </location>
</feature>
<sequence>MNNIVFISKLITIDHGQYIVKVKAKQENQTIGSALASAHSVEEAEDKARQRVLKLINNAPAPTTAIPHPPS</sequence>
<dbReference type="Proteomes" id="UP000654604">
    <property type="component" value="Unassembled WGS sequence"/>
</dbReference>
<name>A0ABR9V7G7_9CHRO</name>